<dbReference type="InterPro" id="IPR001031">
    <property type="entry name" value="Thioesterase"/>
</dbReference>
<dbReference type="PANTHER" id="PTHR11487">
    <property type="entry name" value="THIOESTERASE"/>
    <property type="match status" value="1"/>
</dbReference>
<dbReference type="Proteomes" id="UP000094094">
    <property type="component" value="Chromosome"/>
</dbReference>
<keyword evidence="2" id="KW-0378">Hydrolase</keyword>
<dbReference type="AlphaFoldDB" id="A0A1D7VRE2"/>
<feature type="domain" description="Thioesterase TesA-like" evidence="3">
    <location>
        <begin position="48"/>
        <end position="242"/>
    </location>
</feature>
<name>A0A1D7VRE2_9ACTN</name>
<dbReference type="EMBL" id="CP017157">
    <property type="protein sequence ID" value="AOP49342.1"/>
    <property type="molecule type" value="Genomic_DNA"/>
</dbReference>
<dbReference type="SUPFAM" id="SSF53474">
    <property type="entry name" value="alpha/beta-Hydrolases"/>
    <property type="match status" value="1"/>
</dbReference>
<evidence type="ECO:0000313" key="5">
    <source>
        <dbReference type="Proteomes" id="UP000094094"/>
    </source>
</evidence>
<gene>
    <name evidence="4" type="ORF">SL103_26595</name>
</gene>
<evidence type="ECO:0000256" key="1">
    <source>
        <dbReference type="ARBA" id="ARBA00007169"/>
    </source>
</evidence>
<organism evidence="4 5">
    <name type="scientific">Streptomyces lydicus</name>
    <dbReference type="NCBI Taxonomy" id="47763"/>
    <lineage>
        <taxon>Bacteria</taxon>
        <taxon>Bacillati</taxon>
        <taxon>Actinomycetota</taxon>
        <taxon>Actinomycetes</taxon>
        <taxon>Kitasatosporales</taxon>
        <taxon>Streptomycetaceae</taxon>
        <taxon>Streptomyces</taxon>
    </lineage>
</organism>
<evidence type="ECO:0000259" key="3">
    <source>
        <dbReference type="SMART" id="SM00824"/>
    </source>
</evidence>
<protein>
    <submittedName>
        <fullName evidence="4">Thioesterase</fullName>
    </submittedName>
</protein>
<accession>A0A1D7VRE2</accession>
<comment type="similarity">
    <text evidence="1">Belongs to the thioesterase family.</text>
</comment>
<proteinExistence type="inferred from homology"/>
<evidence type="ECO:0000256" key="2">
    <source>
        <dbReference type="ARBA" id="ARBA00022801"/>
    </source>
</evidence>
<dbReference type="GO" id="GO:0016787">
    <property type="term" value="F:hydrolase activity"/>
    <property type="evidence" value="ECO:0007669"/>
    <property type="project" value="UniProtKB-KW"/>
</dbReference>
<reference evidence="4 5" key="1">
    <citation type="submission" date="2016-09" db="EMBL/GenBank/DDBJ databases">
        <title>Complete genome sequencing of Streptomyces lydicus 103 and metabolic pathways analysis of antibiotic biosynthesis.</title>
        <authorList>
            <person name="Jia N."/>
            <person name="Ding M.-Z."/>
            <person name="Gao F."/>
            <person name="Yuan Y.-J."/>
        </authorList>
    </citation>
    <scope>NUCLEOTIDE SEQUENCE [LARGE SCALE GENOMIC DNA]</scope>
    <source>
        <strain evidence="4 5">103</strain>
    </source>
</reference>
<dbReference type="SMART" id="SM00824">
    <property type="entry name" value="PKS_TE"/>
    <property type="match status" value="1"/>
</dbReference>
<dbReference type="RefSeq" id="WP_069571464.1">
    <property type="nucleotide sequence ID" value="NZ_CP017157.1"/>
</dbReference>
<dbReference type="OrthoDB" id="8480037at2"/>
<dbReference type="Gene3D" id="3.40.50.1820">
    <property type="entry name" value="alpha/beta hydrolase"/>
    <property type="match status" value="1"/>
</dbReference>
<keyword evidence="5" id="KW-1185">Reference proteome</keyword>
<dbReference type="InterPro" id="IPR020802">
    <property type="entry name" value="TesA-like"/>
</dbReference>
<dbReference type="KEGG" id="slc:SL103_26595"/>
<dbReference type="PANTHER" id="PTHR11487:SF0">
    <property type="entry name" value="S-ACYL FATTY ACID SYNTHASE THIOESTERASE, MEDIUM CHAIN"/>
    <property type="match status" value="1"/>
</dbReference>
<dbReference type="Pfam" id="PF00975">
    <property type="entry name" value="Thioesterase"/>
    <property type="match status" value="1"/>
</dbReference>
<dbReference type="InterPro" id="IPR029058">
    <property type="entry name" value="AB_hydrolase_fold"/>
</dbReference>
<evidence type="ECO:0000313" key="4">
    <source>
        <dbReference type="EMBL" id="AOP49342.1"/>
    </source>
</evidence>
<dbReference type="GO" id="GO:0008610">
    <property type="term" value="P:lipid biosynthetic process"/>
    <property type="evidence" value="ECO:0007669"/>
    <property type="project" value="TreeGrafter"/>
</dbReference>
<dbReference type="InterPro" id="IPR012223">
    <property type="entry name" value="TEII"/>
</dbReference>
<sequence length="248" mass="26955">MQDTVVVRPQQVPAATRRLICLGFCGGGAGSYLAWTEVMPPGTELAAVCYPGREGRFAEEFADDWDALAADAVAAVRSAADLPYVLFGHSMGGWMAFDVAARIEEQGGPLPEAVVVSSANAPSRGLTPQDMFPAQSQSDDELMDWMTTYGLMPEHVLGDPDLSEIAVELMRADLRVRDSFHHRQGATVGVPVQVLTGADDEVIDPRTTQQWRTLARGAFRHDELPGGHFYTPDVWQHLPSRIAALAPR</sequence>